<sequence length="556" mass="61140">MSVQATIALLNKNAGNSNTTTPSSSSGPAPARSWRPASISSQSDKRFSSQPPPTPTPENRRLRTTSSVGGVASILSRFDPQGGANHVRTRTRSSSSSAGSCSVAGDGINAVQLSSKTSSLPPPAPSTTISKQKSSPSIATTVATDATNPSTTSHKNAAQFDAIAQEMIAMFQELLSQSKGNTKDDAAMQSQLRDYEIRIQYLSDKVEHMSHEHSGLDKQMSKEKRRRSVSTPSMATEEQDLWSGLMDVYEKGSTTTTTLDTTHDEDKELREDAEEQLLSLKKQLVACEKGTHLVVTQQAHALETERLQSRTLRDIVAKQEALISALEEKLDNSTGAFEAQALQLELQQVELADKRQLLSRLLAEREQLYRQVWRAKNNVRPSSPLGRTRSVSARTSFDLLSELAYADIKHQHRRPLSRTSSTTSHSPLTPRTSYQSLLREASAAPPSGPPKDPLPALPLRQTRTPTSPTTTADSSPTASWCSADYERHGSTLIQQYDTNDKKEMFPEDLVPLWAEEQMGLAYLPTDPDTPRASVKGNRKTNSTFWKGWRQRLNSRS</sequence>
<accession>A0A1X2HGR8</accession>
<evidence type="ECO:0000256" key="2">
    <source>
        <dbReference type="SAM" id="MobiDB-lite"/>
    </source>
</evidence>
<feature type="coiled-coil region" evidence="1">
    <location>
        <begin position="263"/>
        <end position="290"/>
    </location>
</feature>
<feature type="coiled-coil region" evidence="1">
    <location>
        <begin position="316"/>
        <end position="378"/>
    </location>
</feature>
<dbReference type="Proteomes" id="UP000242180">
    <property type="component" value="Unassembled WGS sequence"/>
</dbReference>
<feature type="compositionally biased region" description="Low complexity" evidence="2">
    <location>
        <begin position="417"/>
        <end position="433"/>
    </location>
</feature>
<keyword evidence="4" id="KW-1185">Reference proteome</keyword>
<evidence type="ECO:0000313" key="3">
    <source>
        <dbReference type="EMBL" id="ORY98110.1"/>
    </source>
</evidence>
<feature type="region of interest" description="Disordered" evidence="2">
    <location>
        <begin position="1"/>
        <end position="154"/>
    </location>
</feature>
<comment type="caution">
    <text evidence="3">The sequence shown here is derived from an EMBL/GenBank/DDBJ whole genome shotgun (WGS) entry which is preliminary data.</text>
</comment>
<feature type="compositionally biased region" description="Pro residues" evidence="2">
    <location>
        <begin position="446"/>
        <end position="456"/>
    </location>
</feature>
<feature type="region of interest" description="Disordered" evidence="2">
    <location>
        <begin position="208"/>
        <end position="237"/>
    </location>
</feature>
<dbReference type="AlphaFoldDB" id="A0A1X2HGR8"/>
<feature type="region of interest" description="Disordered" evidence="2">
    <location>
        <begin position="523"/>
        <end position="556"/>
    </location>
</feature>
<dbReference type="OMA" id="WRPASIS"/>
<protein>
    <submittedName>
        <fullName evidence="3">Uncharacterized protein</fullName>
    </submittedName>
</protein>
<feature type="compositionally biased region" description="Polar residues" evidence="2">
    <location>
        <begin position="131"/>
        <end position="154"/>
    </location>
</feature>
<organism evidence="3 4">
    <name type="scientific">Syncephalastrum racemosum</name>
    <name type="common">Filamentous fungus</name>
    <dbReference type="NCBI Taxonomy" id="13706"/>
    <lineage>
        <taxon>Eukaryota</taxon>
        <taxon>Fungi</taxon>
        <taxon>Fungi incertae sedis</taxon>
        <taxon>Mucoromycota</taxon>
        <taxon>Mucoromycotina</taxon>
        <taxon>Mucoromycetes</taxon>
        <taxon>Mucorales</taxon>
        <taxon>Syncephalastraceae</taxon>
        <taxon>Syncephalastrum</taxon>
    </lineage>
</organism>
<gene>
    <name evidence="3" type="ORF">BCR43DRAFT_563420</name>
</gene>
<feature type="compositionally biased region" description="Basic and acidic residues" evidence="2">
    <location>
        <begin position="208"/>
        <end position="222"/>
    </location>
</feature>
<dbReference type="InParanoid" id="A0A1X2HGR8"/>
<feature type="compositionally biased region" description="Low complexity" evidence="2">
    <location>
        <begin position="92"/>
        <end position="105"/>
    </location>
</feature>
<feature type="compositionally biased region" description="Low complexity" evidence="2">
    <location>
        <begin position="462"/>
        <end position="479"/>
    </location>
</feature>
<name>A0A1X2HGR8_SYNRA</name>
<dbReference type="EMBL" id="MCGN01000004">
    <property type="protein sequence ID" value="ORY98110.1"/>
    <property type="molecule type" value="Genomic_DNA"/>
</dbReference>
<dbReference type="OrthoDB" id="2280330at2759"/>
<evidence type="ECO:0000313" key="4">
    <source>
        <dbReference type="Proteomes" id="UP000242180"/>
    </source>
</evidence>
<keyword evidence="1" id="KW-0175">Coiled coil</keyword>
<evidence type="ECO:0000256" key="1">
    <source>
        <dbReference type="SAM" id="Coils"/>
    </source>
</evidence>
<reference evidence="3 4" key="1">
    <citation type="submission" date="2016-07" db="EMBL/GenBank/DDBJ databases">
        <title>Pervasive Adenine N6-methylation of Active Genes in Fungi.</title>
        <authorList>
            <consortium name="DOE Joint Genome Institute"/>
            <person name="Mondo S.J."/>
            <person name="Dannebaum R.O."/>
            <person name="Kuo R.C."/>
            <person name="Labutti K."/>
            <person name="Haridas S."/>
            <person name="Kuo A."/>
            <person name="Salamov A."/>
            <person name="Ahrendt S.R."/>
            <person name="Lipzen A."/>
            <person name="Sullivan W."/>
            <person name="Andreopoulos W.B."/>
            <person name="Clum A."/>
            <person name="Lindquist E."/>
            <person name="Daum C."/>
            <person name="Ramamoorthy G.K."/>
            <person name="Gryganskyi A."/>
            <person name="Culley D."/>
            <person name="Magnuson J.K."/>
            <person name="James T.Y."/>
            <person name="O'Malley M.A."/>
            <person name="Stajich J.E."/>
            <person name="Spatafora J.W."/>
            <person name="Visel A."/>
            <person name="Grigoriev I.V."/>
        </authorList>
    </citation>
    <scope>NUCLEOTIDE SEQUENCE [LARGE SCALE GENOMIC DNA]</scope>
    <source>
        <strain evidence="3 4">NRRL 2496</strain>
    </source>
</reference>
<feature type="compositionally biased region" description="Low complexity" evidence="2">
    <location>
        <begin position="13"/>
        <end position="41"/>
    </location>
</feature>
<proteinExistence type="predicted"/>
<feature type="region of interest" description="Disordered" evidence="2">
    <location>
        <begin position="410"/>
        <end position="480"/>
    </location>
</feature>